<keyword evidence="6" id="KW-1185">Reference proteome</keyword>
<name>A0A1W9ZDA7_MYCAI</name>
<dbReference type="GO" id="GO:0016709">
    <property type="term" value="F:oxidoreductase activity, acting on paired donors, with incorporation or reduction of molecular oxygen, NAD(P)H as one donor, and incorporation of one atom of oxygen"/>
    <property type="evidence" value="ECO:0007669"/>
    <property type="project" value="UniProtKB-ARBA"/>
</dbReference>
<protein>
    <recommendedName>
        <fullName evidence="4">FAD-binding domain-containing protein</fullName>
    </recommendedName>
</protein>
<organism evidence="5 6">
    <name type="scientific">Mycobacterium arosiense ATCC BAA-1401 = DSM 45069</name>
    <dbReference type="NCBI Taxonomy" id="1265311"/>
    <lineage>
        <taxon>Bacteria</taxon>
        <taxon>Bacillati</taxon>
        <taxon>Actinomycetota</taxon>
        <taxon>Actinomycetes</taxon>
        <taxon>Mycobacteriales</taxon>
        <taxon>Mycobacteriaceae</taxon>
        <taxon>Mycobacterium</taxon>
        <taxon>Mycobacterium avium complex (MAC)</taxon>
    </lineage>
</organism>
<dbReference type="Gene3D" id="3.40.30.120">
    <property type="match status" value="1"/>
</dbReference>
<dbReference type="InterPro" id="IPR050641">
    <property type="entry name" value="RIFMO-like"/>
</dbReference>
<evidence type="ECO:0000259" key="4">
    <source>
        <dbReference type="Pfam" id="PF01494"/>
    </source>
</evidence>
<dbReference type="PANTHER" id="PTHR43004:SF19">
    <property type="entry name" value="BINDING MONOOXYGENASE, PUTATIVE (JCVI)-RELATED"/>
    <property type="match status" value="1"/>
</dbReference>
<dbReference type="AlphaFoldDB" id="A0A1W9ZDA7"/>
<evidence type="ECO:0000313" key="5">
    <source>
        <dbReference type="EMBL" id="ORA12128.1"/>
    </source>
</evidence>
<keyword evidence="2" id="KW-0285">Flavoprotein</keyword>
<dbReference type="Pfam" id="PF01494">
    <property type="entry name" value="FAD_binding_3"/>
    <property type="match status" value="1"/>
</dbReference>
<dbReference type="InterPro" id="IPR018168">
    <property type="entry name" value="Ubi_Hdrlase_CS"/>
</dbReference>
<evidence type="ECO:0000313" key="6">
    <source>
        <dbReference type="Proteomes" id="UP000192707"/>
    </source>
</evidence>
<dbReference type="Proteomes" id="UP000192707">
    <property type="component" value="Unassembled WGS sequence"/>
</dbReference>
<gene>
    <name evidence="5" type="ORF">BST14_17605</name>
</gene>
<comment type="cofactor">
    <cofactor evidence="1">
        <name>FAD</name>
        <dbReference type="ChEBI" id="CHEBI:57692"/>
    </cofactor>
</comment>
<dbReference type="InterPro" id="IPR036188">
    <property type="entry name" value="FAD/NAD-bd_sf"/>
</dbReference>
<dbReference type="PANTHER" id="PTHR43004">
    <property type="entry name" value="TRK SYSTEM POTASSIUM UPTAKE PROTEIN"/>
    <property type="match status" value="1"/>
</dbReference>
<feature type="domain" description="FAD-binding" evidence="4">
    <location>
        <begin position="17"/>
        <end position="346"/>
    </location>
</feature>
<dbReference type="RefSeq" id="WP_083065661.1">
    <property type="nucleotide sequence ID" value="NZ_MVHG01000047.1"/>
</dbReference>
<dbReference type="Pfam" id="PF21274">
    <property type="entry name" value="Rng_hyd_C"/>
    <property type="match status" value="1"/>
</dbReference>
<accession>A0A1W9ZDA7</accession>
<dbReference type="PRINTS" id="PR00420">
    <property type="entry name" value="RNGMNOXGNASE"/>
</dbReference>
<dbReference type="PROSITE" id="PS01304">
    <property type="entry name" value="UBIH"/>
    <property type="match status" value="1"/>
</dbReference>
<dbReference type="GO" id="GO:0071949">
    <property type="term" value="F:FAD binding"/>
    <property type="evidence" value="ECO:0007669"/>
    <property type="project" value="InterPro"/>
</dbReference>
<dbReference type="EMBL" id="MVHG01000047">
    <property type="protein sequence ID" value="ORA12128.1"/>
    <property type="molecule type" value="Genomic_DNA"/>
</dbReference>
<comment type="caution">
    <text evidence="5">The sequence shown here is derived from an EMBL/GenBank/DDBJ whole genome shotgun (WGS) entry which is preliminary data.</text>
</comment>
<dbReference type="Gene3D" id="3.30.70.2450">
    <property type="match status" value="1"/>
</dbReference>
<keyword evidence="3" id="KW-0274">FAD</keyword>
<dbReference type="NCBIfam" id="NF005303">
    <property type="entry name" value="PRK06834.1"/>
    <property type="match status" value="1"/>
</dbReference>
<dbReference type="InterPro" id="IPR002938">
    <property type="entry name" value="FAD-bd"/>
</dbReference>
<evidence type="ECO:0000256" key="1">
    <source>
        <dbReference type="ARBA" id="ARBA00001974"/>
    </source>
</evidence>
<evidence type="ECO:0000256" key="2">
    <source>
        <dbReference type="ARBA" id="ARBA00022630"/>
    </source>
</evidence>
<dbReference type="Gene3D" id="3.50.50.60">
    <property type="entry name" value="FAD/NAD(P)-binding domain"/>
    <property type="match status" value="1"/>
</dbReference>
<evidence type="ECO:0000256" key="3">
    <source>
        <dbReference type="ARBA" id="ARBA00022827"/>
    </source>
</evidence>
<dbReference type="SUPFAM" id="SSF51905">
    <property type="entry name" value="FAD/NAD(P)-binding domain"/>
    <property type="match status" value="1"/>
</dbReference>
<proteinExistence type="predicted"/>
<sequence length="504" mass="54310">MGVSASAEYLRGDIEDAVLIAGGGPTGLMLAGELGLAGIDAAIVERRTNQDLVETRAGGLHARTIEVLDQRGIADRFLSRGQVAQVAGFSQIRLDISDFPTRHPYGLALWQNEIELILADWVDELGVPTYRGEEVATVAQDDDGVDVGLSDGRVLRAQYVVGCDGGRSVVRKAAGIDFPGWEATTSYLLAEAEMDLGVGQLPQWGIRHDALGVHALSVAEEGGPVRIMVTERRLGPPGEPTLRELSEALIAVYGTDYGIHNATWISRFTDAARQAATYRRGRVLLAGDAAHIHHPVGGQGLNTGVQDAVNLGWKLGQVVNKTSPDSLLDTYHAERHPVARRVLRNALAQMALLRPDERTKSLRDTVTELLDMDEPRARFAAMMSGLDIRYDLGEGHPLLGRRMPDLDLLTADGSPRVFDLLRDARPVLLNFGEAGRIDVASWADRVRLVDAKHVGPWELPVLGAVSAPPAVLIRPDGHVAWVGARADAALHRALDSWVGPPGAT</sequence>
<reference evidence="5 6" key="1">
    <citation type="submission" date="2016-12" db="EMBL/GenBank/DDBJ databases">
        <title>The new phylogeny of genus Mycobacterium.</title>
        <authorList>
            <person name="Tortoli E."/>
            <person name="Trovato A."/>
            <person name="Cirillo D.M."/>
        </authorList>
    </citation>
    <scope>NUCLEOTIDE SEQUENCE [LARGE SCALE GENOMIC DNA]</scope>
    <source>
        <strain evidence="5 6">DSM 45069</strain>
    </source>
</reference>